<evidence type="ECO:0000313" key="3">
    <source>
        <dbReference type="Proteomes" id="UP000074561"/>
    </source>
</evidence>
<gene>
    <name evidence="2" type="ORF">CPter291_4318</name>
    <name evidence="1" type="ORF">CPter91_4380</name>
</gene>
<proteinExistence type="predicted"/>
<dbReference type="EMBL" id="CP013236">
    <property type="protein sequence ID" value="AMP16545.1"/>
    <property type="molecule type" value="Genomic_DNA"/>
</dbReference>
<dbReference type="KEGG" id="cpra:CPter91_4380"/>
<protein>
    <submittedName>
        <fullName evidence="1">Uncharacterized protein</fullName>
    </submittedName>
</protein>
<dbReference type="AlphaFoldDB" id="A0A127Q9E1"/>
<accession>A0A127Q9E1</accession>
<dbReference type="Proteomes" id="UP000074561">
    <property type="component" value="Chromosome"/>
</dbReference>
<evidence type="ECO:0000313" key="1">
    <source>
        <dbReference type="EMBL" id="AMP06690.1"/>
    </source>
</evidence>
<keyword evidence="4" id="KW-1185">Reference proteome</keyword>
<organism evidence="1 3">
    <name type="scientific">Collimonas pratensis</name>
    <dbReference type="NCBI Taxonomy" id="279113"/>
    <lineage>
        <taxon>Bacteria</taxon>
        <taxon>Pseudomonadati</taxon>
        <taxon>Pseudomonadota</taxon>
        <taxon>Betaproteobacteria</taxon>
        <taxon>Burkholderiales</taxon>
        <taxon>Oxalobacteraceae</taxon>
        <taxon>Collimonas</taxon>
    </lineage>
</organism>
<evidence type="ECO:0000313" key="2">
    <source>
        <dbReference type="EMBL" id="AMP16545.1"/>
    </source>
</evidence>
<dbReference type="PATRIC" id="fig|279113.10.peg.4300"/>
<dbReference type="STRING" id="279113.CPter91_4380"/>
<name>A0A127Q9E1_9BURK</name>
<reference evidence="3 4" key="1">
    <citation type="submission" date="2015-11" db="EMBL/GenBank/DDBJ databases">
        <title>Exploring the genomic traits of fungus-feeding bacterial genus Collimonas.</title>
        <authorList>
            <person name="Song C."/>
            <person name="Schmidt R."/>
            <person name="de Jager V."/>
            <person name="Krzyzanowska D."/>
            <person name="Jongedijk E."/>
            <person name="Cankar K."/>
            <person name="Beekwilder J."/>
            <person name="van Veen A."/>
            <person name="de Boer W."/>
            <person name="van Veen J.A."/>
            <person name="Garbeva P."/>
        </authorList>
    </citation>
    <scope>NUCLEOTIDE SEQUENCE [LARGE SCALE GENOMIC DNA]</scope>
    <source>
        <strain evidence="2 4">Ter291</strain>
        <strain evidence="1 3">Ter91</strain>
    </source>
</reference>
<dbReference type="Proteomes" id="UP000074914">
    <property type="component" value="Chromosome"/>
</dbReference>
<dbReference type="EMBL" id="CP013234">
    <property type="protein sequence ID" value="AMP06690.1"/>
    <property type="molecule type" value="Genomic_DNA"/>
</dbReference>
<evidence type="ECO:0000313" key="4">
    <source>
        <dbReference type="Proteomes" id="UP000074914"/>
    </source>
</evidence>
<sequence>MASQEGLDHVHDANIRTFCVVRQKEFTDLLQGIRKDLRCFLAEADLAWMARLSK</sequence>